<dbReference type="Gene3D" id="2.60.120.620">
    <property type="entry name" value="q2cbj1_9rhob like domain"/>
    <property type="match status" value="1"/>
</dbReference>
<accession>A0ABZ2FX79</accession>
<dbReference type="InterPro" id="IPR045054">
    <property type="entry name" value="P4HA-like"/>
</dbReference>
<dbReference type="EC" id="1.14.11.-" evidence="8"/>
<keyword evidence="4" id="KW-0223">Dioxygenase</keyword>
<dbReference type="PROSITE" id="PS51471">
    <property type="entry name" value="FE2OG_OXY"/>
    <property type="match status" value="1"/>
</dbReference>
<dbReference type="RefSeq" id="WP_338501224.1">
    <property type="nucleotide sequence ID" value="NZ_CP145607.1"/>
</dbReference>
<evidence type="ECO:0000256" key="4">
    <source>
        <dbReference type="ARBA" id="ARBA00022964"/>
    </source>
</evidence>
<evidence type="ECO:0000313" key="8">
    <source>
        <dbReference type="EMBL" id="WWM69295.1"/>
    </source>
</evidence>
<dbReference type="EMBL" id="CP145607">
    <property type="protein sequence ID" value="WWM69295.1"/>
    <property type="molecule type" value="Genomic_DNA"/>
</dbReference>
<sequence>MRSGDELRAEARMEAVGAGRPQNWPRALALLGRAADAGNPQAQAELEVLGLTPDHARSAADIDALFAFPQPERLSEQPRLRFVRGFASAAECAWLRGRGTLAPSQVFDPSTGGPRLDPRRSNRSAELTFDELDLVTQVLRSRISAATRLPLPLFEPPQVMRYEPGEEFQPHYDYLDPALAAHAGQRIATFLLYLNDDYEGGETAFPEAGQVVRGATGDALFFANVDGANRPDPLTLHAGRPPNRGTKWVFSQWIRDRSPAAARQSPD</sequence>
<dbReference type="PANTHER" id="PTHR10869:SF246">
    <property type="entry name" value="TRANSMEMBRANE PROLYL 4-HYDROXYLASE"/>
    <property type="match status" value="1"/>
</dbReference>
<organism evidence="8 9">
    <name type="scientific">Sphingomonas kaistensis</name>
    <dbReference type="NCBI Taxonomy" id="298708"/>
    <lineage>
        <taxon>Bacteria</taxon>
        <taxon>Pseudomonadati</taxon>
        <taxon>Pseudomonadota</taxon>
        <taxon>Alphaproteobacteria</taxon>
        <taxon>Sphingomonadales</taxon>
        <taxon>Sphingomonadaceae</taxon>
        <taxon>Sphingomonas</taxon>
    </lineage>
</organism>
<dbReference type="InterPro" id="IPR044862">
    <property type="entry name" value="Pro_4_hyd_alph_FE2OG_OXY"/>
</dbReference>
<evidence type="ECO:0000256" key="1">
    <source>
        <dbReference type="ARBA" id="ARBA00001961"/>
    </source>
</evidence>
<evidence type="ECO:0000256" key="2">
    <source>
        <dbReference type="ARBA" id="ARBA00022723"/>
    </source>
</evidence>
<keyword evidence="3" id="KW-0847">Vitamin C</keyword>
<proteinExistence type="predicted"/>
<name>A0ABZ2FX79_9SPHN</name>
<dbReference type="SMART" id="SM00702">
    <property type="entry name" value="P4Hc"/>
    <property type="match status" value="1"/>
</dbReference>
<dbReference type="InterPro" id="IPR005123">
    <property type="entry name" value="Oxoglu/Fe-dep_dioxygenase_dom"/>
</dbReference>
<dbReference type="GO" id="GO:0016491">
    <property type="term" value="F:oxidoreductase activity"/>
    <property type="evidence" value="ECO:0007669"/>
    <property type="project" value="UniProtKB-KW"/>
</dbReference>
<evidence type="ECO:0000256" key="6">
    <source>
        <dbReference type="ARBA" id="ARBA00023004"/>
    </source>
</evidence>
<keyword evidence="9" id="KW-1185">Reference proteome</keyword>
<feature type="domain" description="Fe2OG dioxygenase" evidence="7">
    <location>
        <begin position="153"/>
        <end position="256"/>
    </location>
</feature>
<dbReference type="InterPro" id="IPR006620">
    <property type="entry name" value="Pro_4_hyd_alph"/>
</dbReference>
<evidence type="ECO:0000256" key="3">
    <source>
        <dbReference type="ARBA" id="ARBA00022896"/>
    </source>
</evidence>
<reference evidence="8 9" key="1">
    <citation type="submission" date="2024-02" db="EMBL/GenBank/DDBJ databases">
        <title>Full genome sequence of Sphingomonas kaistensis.</title>
        <authorList>
            <person name="Poletto B.L."/>
            <person name="Silva G."/>
            <person name="Galante D."/>
            <person name="Campos K.R."/>
            <person name="Santos M.B.N."/>
            <person name="Sacchi C.T."/>
        </authorList>
    </citation>
    <scope>NUCLEOTIDE SEQUENCE [LARGE SCALE GENOMIC DNA]</scope>
    <source>
        <strain evidence="8 9">MA4R</strain>
    </source>
</reference>
<dbReference type="Pfam" id="PF13640">
    <property type="entry name" value="2OG-FeII_Oxy_3"/>
    <property type="match status" value="1"/>
</dbReference>
<comment type="cofactor">
    <cofactor evidence="1">
        <name>L-ascorbate</name>
        <dbReference type="ChEBI" id="CHEBI:38290"/>
    </cofactor>
</comment>
<evidence type="ECO:0000259" key="7">
    <source>
        <dbReference type="PROSITE" id="PS51471"/>
    </source>
</evidence>
<keyword evidence="5 8" id="KW-0560">Oxidoreductase</keyword>
<dbReference type="Proteomes" id="UP001382935">
    <property type="component" value="Chromosome"/>
</dbReference>
<protein>
    <submittedName>
        <fullName evidence="8">2OG-Fe(II) oxygenase</fullName>
        <ecNumber evidence="8">1.14.11.-</ecNumber>
    </submittedName>
</protein>
<keyword evidence="6" id="KW-0408">Iron</keyword>
<evidence type="ECO:0000256" key="5">
    <source>
        <dbReference type="ARBA" id="ARBA00023002"/>
    </source>
</evidence>
<gene>
    <name evidence="8" type="ORF">V6R86_00905</name>
</gene>
<dbReference type="PANTHER" id="PTHR10869">
    <property type="entry name" value="PROLYL 4-HYDROXYLASE ALPHA SUBUNIT"/>
    <property type="match status" value="1"/>
</dbReference>
<evidence type="ECO:0000313" key="9">
    <source>
        <dbReference type="Proteomes" id="UP001382935"/>
    </source>
</evidence>
<keyword evidence="2" id="KW-0479">Metal-binding</keyword>